<evidence type="ECO:0000256" key="4">
    <source>
        <dbReference type="SAM" id="MobiDB-lite"/>
    </source>
</evidence>
<dbReference type="AlphaFoldDB" id="A0A0K1REF3"/>
<feature type="binding site" evidence="1">
    <location>
        <position position="70"/>
    </location>
    <ligand>
        <name>ATP</name>
        <dbReference type="ChEBI" id="CHEBI:30616"/>
    </ligand>
</feature>
<dbReference type="PROSITE" id="PS51459">
    <property type="entry name" value="FIDO"/>
    <property type="match status" value="1"/>
</dbReference>
<evidence type="ECO:0000256" key="2">
    <source>
        <dbReference type="PIRSR" id="PIRSR640198-1"/>
    </source>
</evidence>
<dbReference type="Pfam" id="PF02661">
    <property type="entry name" value="Fic"/>
    <property type="match status" value="1"/>
</dbReference>
<proteinExistence type="predicted"/>
<sequence length="360" mass="40094">MASFDPNVPYNQLPPPPPAGEAETARVLKAVIAASRELAALNTACELIPNPDIITATIPLREAQASTEIENIVTTNDELFRAEWGVDPTPSPATKEALRYTVALRHGASRIDDQPVSEKLAMEICSQLQGQPAAIRSTPGTYIGDPFTQRRRYTPPEGKDAIERHLSAWERYIYSPHGLDPLVLMALTHYQFEAIHPFYDGNGRTGRILNILLLLQTGVLTLPVLYMSGYIVDNKERYYELLAAVTENDAWEDWIVFMVTAVEHSAAAARALINDLREEQQRTEQVIRDAGVSPAHELSELLFQKPYIRIADVVDAGLAHRQTASTWLSKLAQVGVLEELDAGRTKIFLHRRAVAILTRR</sequence>
<feature type="active site" evidence="2">
    <location>
        <position position="196"/>
    </location>
</feature>
<evidence type="ECO:0000313" key="7">
    <source>
        <dbReference type="Proteomes" id="UP000060016"/>
    </source>
</evidence>
<keyword evidence="1" id="KW-0547">Nucleotide-binding</keyword>
<evidence type="ECO:0000256" key="1">
    <source>
        <dbReference type="PIRSR" id="PIRSR038925-1"/>
    </source>
</evidence>
<dbReference type="Proteomes" id="UP000060016">
    <property type="component" value="Chromosome"/>
</dbReference>
<feature type="binding site" evidence="1">
    <location>
        <begin position="201"/>
        <end position="207"/>
    </location>
    <ligand>
        <name>ATP</name>
        <dbReference type="ChEBI" id="CHEBI:30616"/>
    </ligand>
</feature>
<dbReference type="EMBL" id="CP012342">
    <property type="protein sequence ID" value="AKV59576.1"/>
    <property type="molecule type" value="Genomic_DNA"/>
</dbReference>
<protein>
    <submittedName>
        <fullName evidence="6">Addiction module protein</fullName>
    </submittedName>
</protein>
<dbReference type="Pfam" id="PF13784">
    <property type="entry name" value="Fic_N"/>
    <property type="match status" value="1"/>
</dbReference>
<evidence type="ECO:0000259" key="5">
    <source>
        <dbReference type="PROSITE" id="PS51459"/>
    </source>
</evidence>
<dbReference type="RefSeq" id="WP_052205908.1">
    <property type="nucleotide sequence ID" value="NZ_CP012342.1"/>
</dbReference>
<dbReference type="InterPro" id="IPR025758">
    <property type="entry name" value="Fic/DOC_N"/>
</dbReference>
<feature type="binding site" evidence="1">
    <location>
        <position position="196"/>
    </location>
    <ligand>
        <name>ATP</name>
        <dbReference type="ChEBI" id="CHEBI:30616"/>
    </ligand>
</feature>
<dbReference type="InterPro" id="IPR040198">
    <property type="entry name" value="Fido_containing"/>
</dbReference>
<evidence type="ECO:0000256" key="3">
    <source>
        <dbReference type="PIRSR" id="PIRSR640198-2"/>
    </source>
</evidence>
<dbReference type="InterPro" id="IPR026287">
    <property type="entry name" value="SoFic-like"/>
</dbReference>
<feature type="binding site" evidence="3">
    <location>
        <begin position="238"/>
        <end position="239"/>
    </location>
    <ligand>
        <name>ATP</name>
        <dbReference type="ChEBI" id="CHEBI:30616"/>
    </ligand>
</feature>
<evidence type="ECO:0000313" key="6">
    <source>
        <dbReference type="EMBL" id="AKV59576.1"/>
    </source>
</evidence>
<dbReference type="PANTHER" id="PTHR13504:SF35">
    <property type="entry name" value="PROTEIN ADENYLYLTRANSFERASE SOFIC"/>
    <property type="match status" value="1"/>
</dbReference>
<name>A0A0K1REF3_9CORY</name>
<keyword evidence="7" id="KW-1185">Reference proteome</keyword>
<accession>A0A0K1REF3</accession>
<feature type="domain" description="Fido" evidence="5">
    <location>
        <begin position="116"/>
        <end position="260"/>
    </location>
</feature>
<feature type="region of interest" description="Disordered" evidence="4">
    <location>
        <begin position="1"/>
        <end position="22"/>
    </location>
</feature>
<feature type="binding site" evidence="1">
    <location>
        <position position="238"/>
    </location>
    <ligand>
        <name>ATP</name>
        <dbReference type="ChEBI" id="CHEBI:30616"/>
    </ligand>
</feature>
<dbReference type="InterPro" id="IPR036597">
    <property type="entry name" value="Fido-like_dom_sf"/>
</dbReference>
<organism evidence="6 7">
    <name type="scientific">Corynebacterium riegelii</name>
    <dbReference type="NCBI Taxonomy" id="156976"/>
    <lineage>
        <taxon>Bacteria</taxon>
        <taxon>Bacillati</taxon>
        <taxon>Actinomycetota</taxon>
        <taxon>Actinomycetes</taxon>
        <taxon>Mycobacteriales</taxon>
        <taxon>Corynebacteriaceae</taxon>
        <taxon>Corynebacterium</taxon>
    </lineage>
</organism>
<dbReference type="Gene3D" id="1.10.3290.10">
    <property type="entry name" value="Fido-like domain"/>
    <property type="match status" value="1"/>
</dbReference>
<dbReference type="PIRSF" id="PIRSF038925">
    <property type="entry name" value="AMP-prot_trans"/>
    <property type="match status" value="1"/>
</dbReference>
<dbReference type="InterPro" id="IPR003812">
    <property type="entry name" value="Fido"/>
</dbReference>
<gene>
    <name evidence="6" type="ORF">AK829_11115</name>
</gene>
<dbReference type="PANTHER" id="PTHR13504">
    <property type="entry name" value="FIDO DOMAIN-CONTAINING PROTEIN DDB_G0283145"/>
    <property type="match status" value="1"/>
</dbReference>
<dbReference type="PATRIC" id="fig|156976.3.peg.2240"/>
<reference evidence="6 7" key="1">
    <citation type="submission" date="2015-08" db="EMBL/GenBank/DDBJ databases">
        <authorList>
            <person name="Babu N.S."/>
            <person name="Beckwith C.J."/>
            <person name="Beseler K.G."/>
            <person name="Brison A."/>
            <person name="Carone J.V."/>
            <person name="Caskin T.P."/>
            <person name="Diamond M."/>
            <person name="Durham M.E."/>
            <person name="Foxe J.M."/>
            <person name="Go M."/>
            <person name="Henderson B.A."/>
            <person name="Jones I.B."/>
            <person name="McGettigan J.A."/>
            <person name="Micheletti S.J."/>
            <person name="Nasrallah M.E."/>
            <person name="Ortiz D."/>
            <person name="Piller C.R."/>
            <person name="Privatt S.R."/>
            <person name="Schneider S.L."/>
            <person name="Sharp S."/>
            <person name="Smith T.C."/>
            <person name="Stanton J.D."/>
            <person name="Ullery H.E."/>
            <person name="Wilson R.J."/>
            <person name="Serrano M.G."/>
            <person name="Buck G."/>
            <person name="Lee V."/>
            <person name="Wang Y."/>
            <person name="Carvalho R."/>
            <person name="Voegtly L."/>
            <person name="Shi R."/>
            <person name="Duckworth R."/>
            <person name="Johnson A."/>
            <person name="Loviza R."/>
            <person name="Walstead R."/>
            <person name="Shah Z."/>
            <person name="Kiflezghi M."/>
            <person name="Wade K."/>
            <person name="Ball S.L."/>
            <person name="Bradley K.W."/>
            <person name="Asai D.J."/>
            <person name="Bowman C.A."/>
            <person name="Russell D.A."/>
            <person name="Pope W.H."/>
            <person name="Jacobs-Sera D."/>
            <person name="Hendrix R.W."/>
            <person name="Hatfull G.F."/>
        </authorList>
    </citation>
    <scope>NUCLEOTIDE SEQUENCE [LARGE SCALE GENOMIC DNA]</scope>
    <source>
        <strain evidence="6 7">PUDD_83A45</strain>
    </source>
</reference>
<dbReference type="GO" id="GO:0005524">
    <property type="term" value="F:ATP binding"/>
    <property type="evidence" value="ECO:0007669"/>
    <property type="project" value="UniProtKB-KW"/>
</dbReference>
<dbReference type="Pfam" id="PF21248">
    <property type="entry name" value="SoFic-like_C"/>
    <property type="match status" value="1"/>
</dbReference>
<keyword evidence="1" id="KW-0067">ATP-binding</keyword>
<dbReference type="InterPro" id="IPR048770">
    <property type="entry name" value="SoFic-like_C"/>
</dbReference>
<dbReference type="STRING" id="156976.AK829_11115"/>
<dbReference type="KEGG" id="crie:AK829_11115"/>
<dbReference type="SUPFAM" id="SSF140931">
    <property type="entry name" value="Fic-like"/>
    <property type="match status" value="1"/>
</dbReference>
<feature type="binding site" evidence="3">
    <location>
        <begin position="200"/>
        <end position="207"/>
    </location>
    <ligand>
        <name>ATP</name>
        <dbReference type="ChEBI" id="CHEBI:30616"/>
    </ligand>
</feature>